<protein>
    <submittedName>
        <fullName evidence="2">Uncharacterized protein</fullName>
    </submittedName>
</protein>
<dbReference type="EMBL" id="MCFH01000002">
    <property type="protein sequence ID" value="ORX60158.1"/>
    <property type="molecule type" value="Genomic_DNA"/>
</dbReference>
<name>A0A1Y1VMM8_9FUNG</name>
<dbReference type="Proteomes" id="UP000193719">
    <property type="component" value="Unassembled WGS sequence"/>
</dbReference>
<feature type="transmembrane region" description="Helical" evidence="1">
    <location>
        <begin position="32"/>
        <end position="49"/>
    </location>
</feature>
<reference evidence="2 3" key="2">
    <citation type="submission" date="2016-08" db="EMBL/GenBank/DDBJ databases">
        <title>Pervasive Adenine N6-methylation of Active Genes in Fungi.</title>
        <authorList>
            <consortium name="DOE Joint Genome Institute"/>
            <person name="Mondo S.J."/>
            <person name="Dannebaum R.O."/>
            <person name="Kuo R.C."/>
            <person name="Labutti K."/>
            <person name="Haridas S."/>
            <person name="Kuo A."/>
            <person name="Salamov A."/>
            <person name="Ahrendt S.R."/>
            <person name="Lipzen A."/>
            <person name="Sullivan W."/>
            <person name="Andreopoulos W.B."/>
            <person name="Clum A."/>
            <person name="Lindquist E."/>
            <person name="Daum C."/>
            <person name="Ramamoorthy G.K."/>
            <person name="Gryganskyi A."/>
            <person name="Culley D."/>
            <person name="Magnuson J.K."/>
            <person name="James T.Y."/>
            <person name="O'Malley M.A."/>
            <person name="Stajich J.E."/>
            <person name="Spatafora J.W."/>
            <person name="Visel A."/>
            <person name="Grigoriev I.V."/>
        </authorList>
    </citation>
    <scope>NUCLEOTIDE SEQUENCE [LARGE SCALE GENOMIC DNA]</scope>
    <source>
        <strain evidence="3">finn</strain>
    </source>
</reference>
<keyword evidence="1" id="KW-0472">Membrane</keyword>
<evidence type="ECO:0000313" key="2">
    <source>
        <dbReference type="EMBL" id="ORX60158.1"/>
    </source>
</evidence>
<organism evidence="2 3">
    <name type="scientific">Piromyces finnis</name>
    <dbReference type="NCBI Taxonomy" id="1754191"/>
    <lineage>
        <taxon>Eukaryota</taxon>
        <taxon>Fungi</taxon>
        <taxon>Fungi incertae sedis</taxon>
        <taxon>Chytridiomycota</taxon>
        <taxon>Chytridiomycota incertae sedis</taxon>
        <taxon>Neocallimastigomycetes</taxon>
        <taxon>Neocallimastigales</taxon>
        <taxon>Neocallimastigaceae</taxon>
        <taxon>Piromyces</taxon>
    </lineage>
</organism>
<evidence type="ECO:0000256" key="1">
    <source>
        <dbReference type="SAM" id="Phobius"/>
    </source>
</evidence>
<keyword evidence="1" id="KW-1133">Transmembrane helix</keyword>
<sequence>MLQTMLFIVIIDLDLEGLLVMNTLIWNDLCNWYMLIQCLFILNYVYRIVNADTFL</sequence>
<reference evidence="2 3" key="1">
    <citation type="submission" date="2016-08" db="EMBL/GenBank/DDBJ databases">
        <title>Genomes of anaerobic fungi encode conserved fungal cellulosomes for biomass hydrolysis.</title>
        <authorList>
            <consortium name="DOE Joint Genome Institute"/>
            <person name="Haitjema C.H."/>
            <person name="Gilmore S.P."/>
            <person name="Henske J.K."/>
            <person name="Solomon K.V."/>
            <person name="De Groot R."/>
            <person name="Kuo A."/>
            <person name="Mondo S.J."/>
            <person name="Salamov A.A."/>
            <person name="Labutti K."/>
            <person name="Zhao Z."/>
            <person name="Chiniquy J."/>
            <person name="Barry K."/>
            <person name="Brewer H.M."/>
            <person name="Purvine S.O."/>
            <person name="Wright A.T."/>
            <person name="Boxma B."/>
            <person name="Van Alen T."/>
            <person name="Hackstein J.H."/>
            <person name="Baker S.E."/>
            <person name="Grigoriev I.V."/>
            <person name="O'Malley M.A."/>
        </authorList>
    </citation>
    <scope>NUCLEOTIDE SEQUENCE [LARGE SCALE GENOMIC DNA]</scope>
    <source>
        <strain evidence="3">finn</strain>
    </source>
</reference>
<proteinExistence type="predicted"/>
<dbReference type="AlphaFoldDB" id="A0A1Y1VMM8"/>
<keyword evidence="1" id="KW-0812">Transmembrane</keyword>
<keyword evidence="3" id="KW-1185">Reference proteome</keyword>
<accession>A0A1Y1VMM8</accession>
<comment type="caution">
    <text evidence="2">The sequence shown here is derived from an EMBL/GenBank/DDBJ whole genome shotgun (WGS) entry which is preliminary data.</text>
</comment>
<gene>
    <name evidence="2" type="ORF">BCR36DRAFT_52045</name>
</gene>
<evidence type="ECO:0000313" key="3">
    <source>
        <dbReference type="Proteomes" id="UP000193719"/>
    </source>
</evidence>